<gene>
    <name evidence="2" type="ORF">COLO4_37032</name>
</gene>
<organism evidence="2 3">
    <name type="scientific">Corchorus olitorius</name>
    <dbReference type="NCBI Taxonomy" id="93759"/>
    <lineage>
        <taxon>Eukaryota</taxon>
        <taxon>Viridiplantae</taxon>
        <taxon>Streptophyta</taxon>
        <taxon>Embryophyta</taxon>
        <taxon>Tracheophyta</taxon>
        <taxon>Spermatophyta</taxon>
        <taxon>Magnoliopsida</taxon>
        <taxon>eudicotyledons</taxon>
        <taxon>Gunneridae</taxon>
        <taxon>Pentapetalae</taxon>
        <taxon>rosids</taxon>
        <taxon>malvids</taxon>
        <taxon>Malvales</taxon>
        <taxon>Malvaceae</taxon>
        <taxon>Grewioideae</taxon>
        <taxon>Apeibeae</taxon>
        <taxon>Corchorus</taxon>
    </lineage>
</organism>
<sequence>MNTSADHEHHRRPSSTAITVNPSRRRNNENYSKFH</sequence>
<evidence type="ECO:0000313" key="2">
    <source>
        <dbReference type="EMBL" id="OMO52712.1"/>
    </source>
</evidence>
<dbReference type="AlphaFoldDB" id="A0A1R3G3P4"/>
<comment type="caution">
    <text evidence="2">The sequence shown here is derived from an EMBL/GenBank/DDBJ whole genome shotgun (WGS) entry which is preliminary data.</text>
</comment>
<protein>
    <submittedName>
        <fullName evidence="2">Uncharacterized protein</fullName>
    </submittedName>
</protein>
<evidence type="ECO:0000313" key="3">
    <source>
        <dbReference type="Proteomes" id="UP000187203"/>
    </source>
</evidence>
<accession>A0A1R3G3P4</accession>
<proteinExistence type="predicted"/>
<reference evidence="3" key="1">
    <citation type="submission" date="2013-09" db="EMBL/GenBank/DDBJ databases">
        <title>Corchorus olitorius genome sequencing.</title>
        <authorList>
            <person name="Alam M."/>
            <person name="Haque M.S."/>
            <person name="Islam M.S."/>
            <person name="Emdad E.M."/>
            <person name="Islam M.M."/>
            <person name="Ahmed B."/>
            <person name="Halim A."/>
            <person name="Hossen Q.M.M."/>
            <person name="Hossain M.Z."/>
            <person name="Ahmed R."/>
            <person name="Khan M.M."/>
            <person name="Islam R."/>
            <person name="Rashid M.M."/>
            <person name="Khan S.A."/>
            <person name="Rahman M.S."/>
            <person name="Alam M."/>
            <person name="Yahiya A.S."/>
            <person name="Khan M.S."/>
            <person name="Azam M.S."/>
            <person name="Haque T."/>
            <person name="Lashkar M.Z.H."/>
            <person name="Akhand A.I."/>
            <person name="Morshed G."/>
            <person name="Roy S."/>
            <person name="Uddin K.S."/>
            <person name="Rabeya T."/>
            <person name="Hossain A.S."/>
            <person name="Chowdhury A."/>
            <person name="Snigdha A.R."/>
            <person name="Mortoza M.S."/>
            <person name="Matin S.A."/>
            <person name="Hoque S.M.E."/>
            <person name="Islam M.K."/>
            <person name="Roy D.K."/>
            <person name="Haider R."/>
            <person name="Moosa M.M."/>
            <person name="Elias S.M."/>
            <person name="Hasan A.M."/>
            <person name="Jahan S."/>
            <person name="Shafiuddin M."/>
            <person name="Mahmood N."/>
            <person name="Shommy N.S."/>
        </authorList>
    </citation>
    <scope>NUCLEOTIDE SEQUENCE [LARGE SCALE GENOMIC DNA]</scope>
    <source>
        <strain evidence="3">cv. O-4</strain>
    </source>
</reference>
<name>A0A1R3G3P4_9ROSI</name>
<keyword evidence="3" id="KW-1185">Reference proteome</keyword>
<dbReference type="EMBL" id="AWUE01023793">
    <property type="protein sequence ID" value="OMO52712.1"/>
    <property type="molecule type" value="Genomic_DNA"/>
</dbReference>
<feature type="region of interest" description="Disordered" evidence="1">
    <location>
        <begin position="1"/>
        <end position="35"/>
    </location>
</feature>
<evidence type="ECO:0000256" key="1">
    <source>
        <dbReference type="SAM" id="MobiDB-lite"/>
    </source>
</evidence>
<dbReference type="Proteomes" id="UP000187203">
    <property type="component" value="Unassembled WGS sequence"/>
</dbReference>